<accession>A0AA86TPR8</accession>
<sequence length="68" mass="7587">MAGQNQTFAEESVDRGVWDAILNGPFVPKITKNGVDVLKPISRWTADESRKAQFDVRARNIISSRSNP</sequence>
<reference evidence="1" key="1">
    <citation type="submission" date="2023-10" db="EMBL/GenBank/DDBJ databases">
        <authorList>
            <person name="Domelevo Entfellner J.-B."/>
        </authorList>
    </citation>
    <scope>NUCLEOTIDE SEQUENCE</scope>
</reference>
<name>A0AA86TPR8_9FABA</name>
<keyword evidence="2" id="KW-1185">Reference proteome</keyword>
<dbReference type="AlphaFoldDB" id="A0AA86TPR8"/>
<dbReference type="Gramene" id="rna-AYBTSS11_LOCUS26860">
    <property type="protein sequence ID" value="CAJ1974777.1"/>
    <property type="gene ID" value="gene-AYBTSS11_LOCUS26860"/>
</dbReference>
<proteinExistence type="predicted"/>
<dbReference type="Proteomes" id="UP001189624">
    <property type="component" value="Chromosome 9"/>
</dbReference>
<protein>
    <submittedName>
        <fullName evidence="1">Uncharacterized protein</fullName>
    </submittedName>
</protein>
<evidence type="ECO:0000313" key="2">
    <source>
        <dbReference type="Proteomes" id="UP001189624"/>
    </source>
</evidence>
<evidence type="ECO:0000313" key="1">
    <source>
        <dbReference type="EMBL" id="CAJ1974777.1"/>
    </source>
</evidence>
<gene>
    <name evidence="1" type="ORF">AYBTSS11_LOCUS26860</name>
</gene>
<dbReference type="EMBL" id="OY731406">
    <property type="protein sequence ID" value="CAJ1974777.1"/>
    <property type="molecule type" value="Genomic_DNA"/>
</dbReference>
<organism evidence="1 2">
    <name type="scientific">Sphenostylis stenocarpa</name>
    <dbReference type="NCBI Taxonomy" id="92480"/>
    <lineage>
        <taxon>Eukaryota</taxon>
        <taxon>Viridiplantae</taxon>
        <taxon>Streptophyta</taxon>
        <taxon>Embryophyta</taxon>
        <taxon>Tracheophyta</taxon>
        <taxon>Spermatophyta</taxon>
        <taxon>Magnoliopsida</taxon>
        <taxon>eudicotyledons</taxon>
        <taxon>Gunneridae</taxon>
        <taxon>Pentapetalae</taxon>
        <taxon>rosids</taxon>
        <taxon>fabids</taxon>
        <taxon>Fabales</taxon>
        <taxon>Fabaceae</taxon>
        <taxon>Papilionoideae</taxon>
        <taxon>50 kb inversion clade</taxon>
        <taxon>NPAAA clade</taxon>
        <taxon>indigoferoid/millettioid clade</taxon>
        <taxon>Phaseoleae</taxon>
        <taxon>Sphenostylis</taxon>
    </lineage>
</organism>